<organism evidence="3 4">
    <name type="scientific">Lactonifactor longoviformis DSM 17459</name>
    <dbReference type="NCBI Taxonomy" id="1122155"/>
    <lineage>
        <taxon>Bacteria</taxon>
        <taxon>Bacillati</taxon>
        <taxon>Bacillota</taxon>
        <taxon>Clostridia</taxon>
        <taxon>Eubacteriales</taxon>
        <taxon>Clostridiaceae</taxon>
        <taxon>Lactonifactor</taxon>
    </lineage>
</organism>
<dbReference type="Gene3D" id="1.10.150.280">
    <property type="entry name" value="AF1531-like domain"/>
    <property type="match status" value="1"/>
</dbReference>
<dbReference type="OrthoDB" id="9790239at2"/>
<name>A0A1M5AWS9_9CLOT</name>
<dbReference type="AlphaFoldDB" id="A0A1M5AWS9"/>
<accession>A0A1M5AWS9</accession>
<dbReference type="InterPro" id="IPR010994">
    <property type="entry name" value="RuvA_2-like"/>
</dbReference>
<protein>
    <submittedName>
        <fullName evidence="3">Competence protein ComEA</fullName>
    </submittedName>
</protein>
<proteinExistence type="predicted"/>
<reference evidence="3 4" key="1">
    <citation type="submission" date="2016-11" db="EMBL/GenBank/DDBJ databases">
        <authorList>
            <person name="Jaros S."/>
            <person name="Januszkiewicz K."/>
            <person name="Wedrychowicz H."/>
        </authorList>
    </citation>
    <scope>NUCLEOTIDE SEQUENCE [LARGE SCALE GENOMIC DNA]</scope>
    <source>
        <strain evidence="3 4">DSM 17459</strain>
    </source>
</reference>
<dbReference type="InterPro" id="IPR003583">
    <property type="entry name" value="Hlx-hairpin-Hlx_DNA-bd_motif"/>
</dbReference>
<dbReference type="Pfam" id="PF10531">
    <property type="entry name" value="SLBB"/>
    <property type="match status" value="1"/>
</dbReference>
<feature type="compositionally biased region" description="Basic and acidic residues" evidence="1">
    <location>
        <begin position="37"/>
        <end position="46"/>
    </location>
</feature>
<dbReference type="InterPro" id="IPR019554">
    <property type="entry name" value="Soluble_ligand-bd"/>
</dbReference>
<dbReference type="SMART" id="SM00278">
    <property type="entry name" value="HhH1"/>
    <property type="match status" value="2"/>
</dbReference>
<dbReference type="InterPro" id="IPR051675">
    <property type="entry name" value="Endo/Exo/Phosphatase_dom_1"/>
</dbReference>
<dbReference type="NCBIfam" id="TIGR00426">
    <property type="entry name" value="competence protein ComEA helix-hairpin-helix repeat region"/>
    <property type="match status" value="1"/>
</dbReference>
<dbReference type="SUPFAM" id="SSF47781">
    <property type="entry name" value="RuvA domain 2-like"/>
    <property type="match status" value="1"/>
</dbReference>
<dbReference type="GO" id="GO:0015628">
    <property type="term" value="P:protein secretion by the type II secretion system"/>
    <property type="evidence" value="ECO:0007669"/>
    <property type="project" value="TreeGrafter"/>
</dbReference>
<feature type="domain" description="Helix-hairpin-helix DNA-binding motif class 1" evidence="2">
    <location>
        <begin position="164"/>
        <end position="183"/>
    </location>
</feature>
<feature type="domain" description="Helix-hairpin-helix DNA-binding motif class 1" evidence="2">
    <location>
        <begin position="194"/>
        <end position="213"/>
    </location>
</feature>
<dbReference type="RefSeq" id="WP_072853854.1">
    <property type="nucleotide sequence ID" value="NZ_FQVI01000022.1"/>
</dbReference>
<dbReference type="GO" id="GO:0006281">
    <property type="term" value="P:DNA repair"/>
    <property type="evidence" value="ECO:0007669"/>
    <property type="project" value="InterPro"/>
</dbReference>
<evidence type="ECO:0000313" key="3">
    <source>
        <dbReference type="EMBL" id="SHF34669.1"/>
    </source>
</evidence>
<dbReference type="EMBL" id="FQVI01000022">
    <property type="protein sequence ID" value="SHF34669.1"/>
    <property type="molecule type" value="Genomic_DNA"/>
</dbReference>
<keyword evidence="4" id="KW-1185">Reference proteome</keyword>
<feature type="region of interest" description="Disordered" evidence="1">
    <location>
        <begin position="37"/>
        <end position="63"/>
    </location>
</feature>
<dbReference type="Pfam" id="PF12836">
    <property type="entry name" value="HHH_3"/>
    <property type="match status" value="1"/>
</dbReference>
<feature type="compositionally biased region" description="Basic and acidic residues" evidence="1">
    <location>
        <begin position="130"/>
        <end position="148"/>
    </location>
</feature>
<dbReference type="PANTHER" id="PTHR21180:SF32">
    <property type="entry name" value="ENDONUCLEASE_EXONUCLEASE_PHOSPHATASE FAMILY DOMAIN-CONTAINING PROTEIN 1"/>
    <property type="match status" value="1"/>
</dbReference>
<dbReference type="STRING" id="1122155.SAMN02745158_03385"/>
<dbReference type="Proteomes" id="UP000184245">
    <property type="component" value="Unassembled WGS sequence"/>
</dbReference>
<gene>
    <name evidence="3" type="ORF">SAMN02745158_03385</name>
</gene>
<dbReference type="GO" id="GO:0003677">
    <property type="term" value="F:DNA binding"/>
    <property type="evidence" value="ECO:0007669"/>
    <property type="project" value="InterPro"/>
</dbReference>
<dbReference type="Gene3D" id="3.10.560.10">
    <property type="entry name" value="Outer membrane lipoprotein wza domain like"/>
    <property type="match status" value="1"/>
</dbReference>
<evidence type="ECO:0000256" key="1">
    <source>
        <dbReference type="SAM" id="MobiDB-lite"/>
    </source>
</evidence>
<sequence>MLSNKILPIYFLVLLWLLCQVLCACGQKAPEVQFGHAEEEGVRGEDGQDNSQTETKEQSKEAEEKPPEICIYICGAVNQPGVYHLNAGARVYEAVSAAGGFTEDADETYVNQAAAMEDGTQIRIYTREEAQEKRDHGEEIPQAEERPDNPSGDGKVNLNTATAEELQTLPGIGEVKASSIIEYRETHGRFTSIEELQEISGIKGKVFQKIADLITI</sequence>
<feature type="region of interest" description="Disordered" evidence="1">
    <location>
        <begin position="130"/>
        <end position="157"/>
    </location>
</feature>
<dbReference type="PANTHER" id="PTHR21180">
    <property type="entry name" value="ENDONUCLEASE/EXONUCLEASE/PHOSPHATASE FAMILY DOMAIN-CONTAINING PROTEIN 1"/>
    <property type="match status" value="1"/>
</dbReference>
<dbReference type="InterPro" id="IPR004509">
    <property type="entry name" value="Competence_ComEA_HhH"/>
</dbReference>
<evidence type="ECO:0000259" key="2">
    <source>
        <dbReference type="SMART" id="SM00278"/>
    </source>
</evidence>
<dbReference type="GO" id="GO:0015627">
    <property type="term" value="C:type II protein secretion system complex"/>
    <property type="evidence" value="ECO:0007669"/>
    <property type="project" value="TreeGrafter"/>
</dbReference>
<evidence type="ECO:0000313" key="4">
    <source>
        <dbReference type="Proteomes" id="UP000184245"/>
    </source>
</evidence>
<dbReference type="PROSITE" id="PS51257">
    <property type="entry name" value="PROKAR_LIPOPROTEIN"/>
    <property type="match status" value="1"/>
</dbReference>
<feature type="compositionally biased region" description="Basic and acidic residues" evidence="1">
    <location>
        <begin position="54"/>
        <end position="63"/>
    </location>
</feature>